<accession>A0A2P2QNH2</accession>
<sequence>MKAEPSLYLLNKGSPFSSKTLRTFSRFATLRTTSSVKSDTVRFRSSLAFGWAGQNPSEKKAMMLEKILTGWEVLSV</sequence>
<proteinExistence type="predicted"/>
<protein>
    <submittedName>
        <fullName evidence="1">Uncharacterized protein MANES_01G212200</fullName>
    </submittedName>
</protein>
<evidence type="ECO:0000313" key="1">
    <source>
        <dbReference type="EMBL" id="MBX68487.1"/>
    </source>
</evidence>
<reference evidence="1" key="1">
    <citation type="submission" date="2018-02" db="EMBL/GenBank/DDBJ databases">
        <title>Rhizophora mucronata_Transcriptome.</title>
        <authorList>
            <person name="Meera S.P."/>
            <person name="Sreeshan A."/>
            <person name="Augustine A."/>
        </authorList>
    </citation>
    <scope>NUCLEOTIDE SEQUENCE</scope>
    <source>
        <tissue evidence="1">Leaf</tissue>
    </source>
</reference>
<name>A0A2P2QNH2_RHIMU</name>
<dbReference type="EMBL" id="GGEC01088003">
    <property type="protein sequence ID" value="MBX68487.1"/>
    <property type="molecule type" value="Transcribed_RNA"/>
</dbReference>
<organism evidence="1">
    <name type="scientific">Rhizophora mucronata</name>
    <name type="common">Asiatic mangrove</name>
    <dbReference type="NCBI Taxonomy" id="61149"/>
    <lineage>
        <taxon>Eukaryota</taxon>
        <taxon>Viridiplantae</taxon>
        <taxon>Streptophyta</taxon>
        <taxon>Embryophyta</taxon>
        <taxon>Tracheophyta</taxon>
        <taxon>Spermatophyta</taxon>
        <taxon>Magnoliopsida</taxon>
        <taxon>eudicotyledons</taxon>
        <taxon>Gunneridae</taxon>
        <taxon>Pentapetalae</taxon>
        <taxon>rosids</taxon>
        <taxon>fabids</taxon>
        <taxon>Malpighiales</taxon>
        <taxon>Rhizophoraceae</taxon>
        <taxon>Rhizophora</taxon>
    </lineage>
</organism>
<dbReference type="AlphaFoldDB" id="A0A2P2QNH2"/>